<reference evidence="3 4" key="1">
    <citation type="submission" date="2018-02" db="EMBL/GenBank/DDBJ databases">
        <title>Genomic Encyclopedia of Archaeal and Bacterial Type Strains, Phase II (KMG-II): from individual species to whole genera.</title>
        <authorList>
            <person name="Goeker M."/>
        </authorList>
    </citation>
    <scope>NUCLEOTIDE SEQUENCE [LARGE SCALE GENOMIC DNA]</scope>
    <source>
        <strain evidence="3 4">YU 961-1</strain>
    </source>
</reference>
<organism evidence="3 4">
    <name type="scientific">Actinokineospora auranticolor</name>
    <dbReference type="NCBI Taxonomy" id="155976"/>
    <lineage>
        <taxon>Bacteria</taxon>
        <taxon>Bacillati</taxon>
        <taxon>Actinomycetota</taxon>
        <taxon>Actinomycetes</taxon>
        <taxon>Pseudonocardiales</taxon>
        <taxon>Pseudonocardiaceae</taxon>
        <taxon>Actinokineospora</taxon>
    </lineage>
</organism>
<evidence type="ECO:0000259" key="2">
    <source>
        <dbReference type="Pfam" id="PF14016"/>
    </source>
</evidence>
<keyword evidence="4" id="KW-1185">Reference proteome</keyword>
<dbReference type="AlphaFoldDB" id="A0A2S6H0I8"/>
<evidence type="ECO:0000313" key="4">
    <source>
        <dbReference type="Proteomes" id="UP000239203"/>
    </source>
</evidence>
<sequence length="220" mass="22767">MVIRPAPKRFRPQAGQTRGMRLGGKCGVVGASLLVMVSACGQASAASDGGVTSRVPQPSAVASGCPAEGVRITRTSYDGAMGLRLAGFEMANCGTEPYEVRGYPDVRLYDADGEPVTVEAGGGSLGIAVLPDFDAPPTTVLLQPGEIASTALLWRNLVTDSTVDATLAESLDMAPLAGRSSQHLTAHIDLGNTTKLGVKPWVEEARSNRSAPDESTSNKA</sequence>
<proteinExistence type="predicted"/>
<comment type="caution">
    <text evidence="3">The sequence shown here is derived from an EMBL/GenBank/DDBJ whole genome shotgun (WGS) entry which is preliminary data.</text>
</comment>
<feature type="region of interest" description="Disordered" evidence="1">
    <location>
        <begin position="199"/>
        <end position="220"/>
    </location>
</feature>
<evidence type="ECO:0000256" key="1">
    <source>
        <dbReference type="SAM" id="MobiDB-lite"/>
    </source>
</evidence>
<dbReference type="Proteomes" id="UP000239203">
    <property type="component" value="Unassembled WGS sequence"/>
</dbReference>
<feature type="compositionally biased region" description="Polar residues" evidence="1">
    <location>
        <begin position="208"/>
        <end position="220"/>
    </location>
</feature>
<protein>
    <submittedName>
        <fullName evidence="3">Uncharacterized protein DUF4232</fullName>
    </submittedName>
</protein>
<dbReference type="OrthoDB" id="3827416at2"/>
<accession>A0A2S6H0I8</accession>
<dbReference type="InterPro" id="IPR025326">
    <property type="entry name" value="DUF4232"/>
</dbReference>
<feature type="domain" description="DUF4232" evidence="2">
    <location>
        <begin position="65"/>
        <end position="201"/>
    </location>
</feature>
<dbReference type="EMBL" id="PTIX01000001">
    <property type="protein sequence ID" value="PPK70936.1"/>
    <property type="molecule type" value="Genomic_DNA"/>
</dbReference>
<dbReference type="Pfam" id="PF14016">
    <property type="entry name" value="DUF4232"/>
    <property type="match status" value="1"/>
</dbReference>
<evidence type="ECO:0000313" key="3">
    <source>
        <dbReference type="EMBL" id="PPK70936.1"/>
    </source>
</evidence>
<name>A0A2S6H0I8_9PSEU</name>
<gene>
    <name evidence="3" type="ORF">CLV40_101122</name>
</gene>